<dbReference type="GO" id="GO:0032259">
    <property type="term" value="P:methylation"/>
    <property type="evidence" value="ECO:0007669"/>
    <property type="project" value="InterPro"/>
</dbReference>
<dbReference type="CDD" id="cd02440">
    <property type="entry name" value="AdoMet_MTases"/>
    <property type="match status" value="1"/>
</dbReference>
<dbReference type="PANTHER" id="PTHR47739:SF1">
    <property type="entry name" value="TRNA1(VAL) (ADENINE(37)-N6)-METHYLTRANSFERASE"/>
    <property type="match status" value="1"/>
</dbReference>
<gene>
    <name evidence="2" type="ORF">DRJ31_04220</name>
</gene>
<proteinExistence type="predicted"/>
<dbReference type="SUPFAM" id="SSF53335">
    <property type="entry name" value="S-adenosyl-L-methionine-dependent methyltransferases"/>
    <property type="match status" value="1"/>
</dbReference>
<protein>
    <recommendedName>
        <fullName evidence="1">Methyltransferase small domain-containing protein</fullName>
    </recommendedName>
</protein>
<dbReference type="GO" id="GO:0008757">
    <property type="term" value="F:S-adenosylmethionine-dependent methyltransferase activity"/>
    <property type="evidence" value="ECO:0007669"/>
    <property type="project" value="UniProtKB-ARBA"/>
</dbReference>
<reference evidence="2 3" key="1">
    <citation type="submission" date="2018-06" db="EMBL/GenBank/DDBJ databases">
        <title>Extensive metabolic versatility and redundancy in microbially diverse, dynamic hydrothermal sediments.</title>
        <authorList>
            <person name="Dombrowski N."/>
            <person name="Teske A."/>
            <person name="Baker B.J."/>
        </authorList>
    </citation>
    <scope>NUCLEOTIDE SEQUENCE [LARGE SCALE GENOMIC DNA]</scope>
    <source>
        <strain evidence="2">B66_G16</strain>
    </source>
</reference>
<dbReference type="PROSITE" id="PS00092">
    <property type="entry name" value="N6_MTASE"/>
    <property type="match status" value="1"/>
</dbReference>
<dbReference type="EMBL" id="QMQV01000028">
    <property type="protein sequence ID" value="RLE49636.1"/>
    <property type="molecule type" value="Genomic_DNA"/>
</dbReference>
<dbReference type="InterPro" id="IPR029063">
    <property type="entry name" value="SAM-dependent_MTases_sf"/>
</dbReference>
<organism evidence="2 3">
    <name type="scientific">Thermoproteota archaeon</name>
    <dbReference type="NCBI Taxonomy" id="2056631"/>
    <lineage>
        <taxon>Archaea</taxon>
        <taxon>Thermoproteota</taxon>
    </lineage>
</organism>
<dbReference type="Pfam" id="PF05175">
    <property type="entry name" value="MTS"/>
    <property type="match status" value="1"/>
</dbReference>
<dbReference type="Proteomes" id="UP000278475">
    <property type="component" value="Unassembled WGS sequence"/>
</dbReference>
<dbReference type="Gene3D" id="3.40.50.150">
    <property type="entry name" value="Vaccinia Virus protein VP39"/>
    <property type="match status" value="1"/>
</dbReference>
<evidence type="ECO:0000313" key="2">
    <source>
        <dbReference type="EMBL" id="RLE49636.1"/>
    </source>
</evidence>
<dbReference type="GO" id="GO:0003676">
    <property type="term" value="F:nucleic acid binding"/>
    <property type="evidence" value="ECO:0007669"/>
    <property type="project" value="InterPro"/>
</dbReference>
<evidence type="ECO:0000313" key="3">
    <source>
        <dbReference type="Proteomes" id="UP000278475"/>
    </source>
</evidence>
<feature type="domain" description="Methyltransferase small" evidence="1">
    <location>
        <begin position="54"/>
        <end position="142"/>
    </location>
</feature>
<dbReference type="InterPro" id="IPR050210">
    <property type="entry name" value="tRNA_Adenine-N(6)_MTase"/>
</dbReference>
<dbReference type="AlphaFoldDB" id="A0A497ER97"/>
<dbReference type="PANTHER" id="PTHR47739">
    <property type="entry name" value="TRNA1(VAL) (ADENINE(37)-N6)-METHYLTRANSFERASE"/>
    <property type="match status" value="1"/>
</dbReference>
<evidence type="ECO:0000259" key="1">
    <source>
        <dbReference type="Pfam" id="PF05175"/>
    </source>
</evidence>
<name>A0A497ER97_9CREN</name>
<comment type="caution">
    <text evidence="2">The sequence shown here is derived from an EMBL/GenBank/DDBJ whole genome shotgun (WGS) entry which is preliminary data.</text>
</comment>
<dbReference type="InterPro" id="IPR007848">
    <property type="entry name" value="Small_mtfrase_dom"/>
</dbReference>
<accession>A0A497ER97</accession>
<dbReference type="InterPro" id="IPR002052">
    <property type="entry name" value="DNA_methylase_N6_adenine_CS"/>
</dbReference>
<sequence length="226" mass="25147">MRKGFHGVRLRIACEIIRLVLNLYHKIHLTPKLEAIDGVKLKINPKVFKPKYTLSTELLLKNSFKPCDLAVEVGAGSGALTISLAKNSNEVVSIDIDVNSSRNALENVKLHNLLSKVHVVVADVRFFHLNKKCDLIISNPPYLPLNPITKIDRLWCAGADLSVLKGLVSFAFENLRNGGILKFTCSSLSFQWVKLFLEKNKFTWSITATKQTPLDTILVIEAVKGG</sequence>